<evidence type="ECO:0000313" key="4">
    <source>
        <dbReference type="Proteomes" id="UP000811609"/>
    </source>
</evidence>
<dbReference type="InterPro" id="IPR042855">
    <property type="entry name" value="V_SNARE_CC"/>
</dbReference>
<evidence type="ECO:0000313" key="3">
    <source>
        <dbReference type="EMBL" id="KAG6641563.1"/>
    </source>
</evidence>
<dbReference type="GO" id="GO:0005737">
    <property type="term" value="C:cytoplasm"/>
    <property type="evidence" value="ECO:0007669"/>
    <property type="project" value="UniProtKB-ARBA"/>
</dbReference>
<dbReference type="EMBL" id="CM031817">
    <property type="protein sequence ID" value="KAG6641563.1"/>
    <property type="molecule type" value="Genomic_DNA"/>
</dbReference>
<evidence type="ECO:0000256" key="1">
    <source>
        <dbReference type="PROSITE-ProRule" id="PRU00290"/>
    </source>
</evidence>
<accession>A0A8T1PIJ7</accession>
<keyword evidence="1" id="KW-0175">Coiled coil</keyword>
<dbReference type="PROSITE" id="PS50892">
    <property type="entry name" value="V_SNARE"/>
    <property type="match status" value="1"/>
</dbReference>
<dbReference type="Proteomes" id="UP000811609">
    <property type="component" value="Chromosome 9"/>
</dbReference>
<dbReference type="CDD" id="cd15843">
    <property type="entry name" value="R-SNARE"/>
    <property type="match status" value="1"/>
</dbReference>
<gene>
    <name evidence="3" type="ORF">CIPAW_09G082500</name>
</gene>
<sequence length="107" mass="11794">MDDTELLSERIKKDFIQRHGGGKAATTVANSLNKEFGPKLKEQVQYCVDHPKDISKLAKVKAQVSKAKGVTMENIEKLLGLGEKIELMVDKTENLHSQEKSSNGGNV</sequence>
<proteinExistence type="predicted"/>
<dbReference type="Pfam" id="PF00957">
    <property type="entry name" value="Synaptobrevin"/>
    <property type="match status" value="1"/>
</dbReference>
<protein>
    <recommendedName>
        <fullName evidence="2">V-SNARE coiled-coil homology domain-containing protein</fullName>
    </recommendedName>
</protein>
<reference evidence="3" key="1">
    <citation type="submission" date="2020-12" db="EMBL/GenBank/DDBJ databases">
        <title>WGS assembly of Carya illinoinensis cv. Pawnee.</title>
        <authorList>
            <person name="Platts A."/>
            <person name="Shu S."/>
            <person name="Wright S."/>
            <person name="Barry K."/>
            <person name="Edger P."/>
            <person name="Pires J.C."/>
            <person name="Schmutz J."/>
        </authorList>
    </citation>
    <scope>NUCLEOTIDE SEQUENCE</scope>
    <source>
        <tissue evidence="3">Leaf</tissue>
    </source>
</reference>
<comment type="caution">
    <text evidence="3">The sequence shown here is derived from an EMBL/GenBank/DDBJ whole genome shotgun (WGS) entry which is preliminary data.</text>
</comment>
<evidence type="ECO:0000259" key="2">
    <source>
        <dbReference type="PROSITE" id="PS50892"/>
    </source>
</evidence>
<organism evidence="3 4">
    <name type="scientific">Carya illinoinensis</name>
    <name type="common">Pecan</name>
    <dbReference type="NCBI Taxonomy" id="32201"/>
    <lineage>
        <taxon>Eukaryota</taxon>
        <taxon>Viridiplantae</taxon>
        <taxon>Streptophyta</taxon>
        <taxon>Embryophyta</taxon>
        <taxon>Tracheophyta</taxon>
        <taxon>Spermatophyta</taxon>
        <taxon>Magnoliopsida</taxon>
        <taxon>eudicotyledons</taxon>
        <taxon>Gunneridae</taxon>
        <taxon>Pentapetalae</taxon>
        <taxon>rosids</taxon>
        <taxon>fabids</taxon>
        <taxon>Fagales</taxon>
        <taxon>Juglandaceae</taxon>
        <taxon>Carya</taxon>
    </lineage>
</organism>
<dbReference type="AlphaFoldDB" id="A0A8T1PIJ7"/>
<keyword evidence="4" id="KW-1185">Reference proteome</keyword>
<dbReference type="PANTHER" id="PTHR21136">
    <property type="entry name" value="SNARE PROTEINS"/>
    <property type="match status" value="1"/>
</dbReference>
<dbReference type="InterPro" id="IPR051097">
    <property type="entry name" value="Synaptobrevin-like_transport"/>
</dbReference>
<name>A0A8T1PIJ7_CARIL</name>
<dbReference type="PANTHER" id="PTHR21136:SF168">
    <property type="entry name" value="VESICLE-ASSOCIATED MEMBRANE PROTEIN 9"/>
    <property type="match status" value="1"/>
</dbReference>
<feature type="domain" description="V-SNARE coiled-coil homology" evidence="2">
    <location>
        <begin position="56"/>
        <end position="107"/>
    </location>
</feature>